<dbReference type="AlphaFoldDB" id="A0A2A6B774"/>
<keyword evidence="2" id="KW-1185">Reference proteome</keyword>
<dbReference type="Proteomes" id="UP000005239">
    <property type="component" value="Unassembled WGS sequence"/>
</dbReference>
<evidence type="ECO:0000313" key="1">
    <source>
        <dbReference type="EnsemblMetazoa" id="PPA31709.1"/>
    </source>
</evidence>
<organism evidence="1 2">
    <name type="scientific">Pristionchus pacificus</name>
    <name type="common">Parasitic nematode worm</name>
    <dbReference type="NCBI Taxonomy" id="54126"/>
    <lineage>
        <taxon>Eukaryota</taxon>
        <taxon>Metazoa</taxon>
        <taxon>Ecdysozoa</taxon>
        <taxon>Nematoda</taxon>
        <taxon>Chromadorea</taxon>
        <taxon>Rhabditida</taxon>
        <taxon>Rhabditina</taxon>
        <taxon>Diplogasteromorpha</taxon>
        <taxon>Diplogasteroidea</taxon>
        <taxon>Neodiplogasteridae</taxon>
        <taxon>Pristionchus</taxon>
    </lineage>
</organism>
<evidence type="ECO:0000313" key="2">
    <source>
        <dbReference type="Proteomes" id="UP000005239"/>
    </source>
</evidence>
<accession>A0A2A6B774</accession>
<gene>
    <name evidence="1" type="primary">WBGene00204573</name>
</gene>
<accession>A0A8R1UKT4</accession>
<sequence length="205" mass="24468">MVNLSIIVMIGLSSIVLAGPPFRRLSQKFFDFLSEHSTPYEQADRIVQVLCAEYPEPFCETVEDRILLKRELIHFYASEKEERNEVVGGFCQTVEACSFVERMAFTAIRKLQALAKEFYPTLDEKHKWIKNEKHLMMHLFMKPLYQFALEKQKKHKGWSKEEIRKDFFSFHVANQRRLMEVFHKDDPDQRLVERANARLRRRNEL</sequence>
<proteinExistence type="predicted"/>
<protein>
    <submittedName>
        <fullName evidence="1">Uncharacterized protein</fullName>
    </submittedName>
</protein>
<name>A0A2A6B774_PRIPA</name>
<reference evidence="2" key="1">
    <citation type="journal article" date="2008" name="Nat. Genet.">
        <title>The Pristionchus pacificus genome provides a unique perspective on nematode lifestyle and parasitism.</title>
        <authorList>
            <person name="Dieterich C."/>
            <person name="Clifton S.W."/>
            <person name="Schuster L.N."/>
            <person name="Chinwalla A."/>
            <person name="Delehaunty K."/>
            <person name="Dinkelacker I."/>
            <person name="Fulton L."/>
            <person name="Fulton R."/>
            <person name="Godfrey J."/>
            <person name="Minx P."/>
            <person name="Mitreva M."/>
            <person name="Roeseler W."/>
            <person name="Tian H."/>
            <person name="Witte H."/>
            <person name="Yang S.P."/>
            <person name="Wilson R.K."/>
            <person name="Sommer R.J."/>
        </authorList>
    </citation>
    <scope>NUCLEOTIDE SEQUENCE [LARGE SCALE GENOMIC DNA]</scope>
    <source>
        <strain evidence="2">PS312</strain>
    </source>
</reference>
<reference evidence="1" key="2">
    <citation type="submission" date="2022-06" db="UniProtKB">
        <authorList>
            <consortium name="EnsemblMetazoa"/>
        </authorList>
    </citation>
    <scope>IDENTIFICATION</scope>
    <source>
        <strain evidence="1">PS312</strain>
    </source>
</reference>
<dbReference type="EnsemblMetazoa" id="PPA31709.1">
    <property type="protein sequence ID" value="PPA31709.1"/>
    <property type="gene ID" value="WBGene00204573"/>
</dbReference>